<accession>A0ABU1UH19</accession>
<evidence type="ECO:0000259" key="2">
    <source>
        <dbReference type="Pfam" id="PF06722"/>
    </source>
</evidence>
<dbReference type="InterPro" id="IPR010610">
    <property type="entry name" value="EryCIII-like_C"/>
</dbReference>
<protein>
    <submittedName>
        <fullName evidence="3">UDP:flavonoid glycosyltransferase YjiC (YdhE family)</fullName>
    </submittedName>
</protein>
<feature type="region of interest" description="Disordered" evidence="1">
    <location>
        <begin position="244"/>
        <end position="263"/>
    </location>
</feature>
<dbReference type="Gene3D" id="3.40.50.2000">
    <property type="entry name" value="Glycogen Phosphorylase B"/>
    <property type="match status" value="2"/>
</dbReference>
<gene>
    <name evidence="3" type="ORF">J2X01_003745</name>
</gene>
<evidence type="ECO:0000313" key="3">
    <source>
        <dbReference type="EMBL" id="MDR7084435.1"/>
    </source>
</evidence>
<dbReference type="EMBL" id="JAVDVQ010000023">
    <property type="protein sequence ID" value="MDR7084435.1"/>
    <property type="molecule type" value="Genomic_DNA"/>
</dbReference>
<dbReference type="Proteomes" id="UP001252243">
    <property type="component" value="Unassembled WGS sequence"/>
</dbReference>
<dbReference type="InterPro" id="IPR002213">
    <property type="entry name" value="UDP_glucos_trans"/>
</dbReference>
<dbReference type="PANTHER" id="PTHR48050">
    <property type="entry name" value="STEROL 3-BETA-GLUCOSYLTRANSFERASE"/>
    <property type="match status" value="1"/>
</dbReference>
<evidence type="ECO:0000313" key="4">
    <source>
        <dbReference type="Proteomes" id="UP001252243"/>
    </source>
</evidence>
<keyword evidence="4" id="KW-1185">Reference proteome</keyword>
<organism evidence="3 4">
    <name type="scientific">Arthrobacter ginsengisoli</name>
    <dbReference type="NCBI Taxonomy" id="1356565"/>
    <lineage>
        <taxon>Bacteria</taxon>
        <taxon>Bacillati</taxon>
        <taxon>Actinomycetota</taxon>
        <taxon>Actinomycetes</taxon>
        <taxon>Micrococcales</taxon>
        <taxon>Micrococcaceae</taxon>
        <taxon>Arthrobacter</taxon>
    </lineage>
</organism>
<proteinExistence type="predicted"/>
<dbReference type="Pfam" id="PF06722">
    <property type="entry name" value="EryCIII-like_C"/>
    <property type="match status" value="1"/>
</dbReference>
<evidence type="ECO:0000256" key="1">
    <source>
        <dbReference type="SAM" id="MobiDB-lite"/>
    </source>
</evidence>
<dbReference type="CDD" id="cd03784">
    <property type="entry name" value="GT1_Gtf-like"/>
    <property type="match status" value="1"/>
</dbReference>
<feature type="domain" description="Erythromycin biosynthesis protein CIII-like C-terminal" evidence="2">
    <location>
        <begin position="292"/>
        <end position="419"/>
    </location>
</feature>
<reference evidence="3 4" key="1">
    <citation type="submission" date="2023-07" db="EMBL/GenBank/DDBJ databases">
        <title>Sorghum-associated microbial communities from plants grown in Nebraska, USA.</title>
        <authorList>
            <person name="Schachtman D."/>
        </authorList>
    </citation>
    <scope>NUCLEOTIDE SEQUENCE [LARGE SCALE GENOMIC DNA]</scope>
    <source>
        <strain evidence="3 4">BE167</strain>
    </source>
</reference>
<name>A0ABU1UH19_9MICC</name>
<dbReference type="InterPro" id="IPR050426">
    <property type="entry name" value="Glycosyltransferase_28"/>
</dbReference>
<dbReference type="RefSeq" id="WP_310060819.1">
    <property type="nucleotide sequence ID" value="NZ_JAVDVQ010000023.1"/>
</dbReference>
<dbReference type="SUPFAM" id="SSF53756">
    <property type="entry name" value="UDP-Glycosyltransferase/glycogen phosphorylase"/>
    <property type="match status" value="1"/>
</dbReference>
<dbReference type="PANTHER" id="PTHR48050:SF13">
    <property type="entry name" value="STEROL 3-BETA-GLUCOSYLTRANSFERASE UGT80A2"/>
    <property type="match status" value="1"/>
</dbReference>
<feature type="compositionally biased region" description="Low complexity" evidence="1">
    <location>
        <begin position="248"/>
        <end position="263"/>
    </location>
</feature>
<comment type="caution">
    <text evidence="3">The sequence shown here is derived from an EMBL/GenBank/DDBJ whole genome shotgun (WGS) entry which is preliminary data.</text>
</comment>
<sequence length="451" mass="48778">MKILLASQAIAGHFNPMTGIAVRLRDEGHEVGWYTGRTLAGKLGALGIRHYPFDRAIEHTGDNLNELYPQRARLKGPMAIRFDGERIFASNVTSFFEDIRDVHQCFPFDAVVMDNSMFIQRLVAVVLGKPVVSVVAIANMESDPLVPPMFFGFTPARTPAHKILHAGARLVSDQFVTKPARTSYVRQLQGYGLSTRRGTPITDETYRWSHAVIQTGTASLDFPRRNVNPKVHYVGALLPHRAESDLGPDTATAPAADARQATASDRSYARTVVVTQGTVDNRDPAKLMIPTIEALKDTDTRIIVATGGRGTDELRRRYPLRNVVVEDYVDFARVFPSTDVFVTNGGFGGVLLSLSHGVPLVTAGLNEGKSDVNARVEYAGVGVNLKTETPSSAALRSAVDTVLGDPSWRARAQAMRGQFEVEDSAGAAVEVIKAVVATAGTRGTGTPDAGR</sequence>